<evidence type="ECO:0000256" key="3">
    <source>
        <dbReference type="ARBA" id="ARBA00023125"/>
    </source>
</evidence>
<keyword evidence="1" id="KW-0678">Repressor</keyword>
<dbReference type="PRINTS" id="PR00455">
    <property type="entry name" value="HTHTETR"/>
</dbReference>
<dbReference type="EMBL" id="VMNW02000023">
    <property type="protein sequence ID" value="KAA9160190.1"/>
    <property type="molecule type" value="Genomic_DNA"/>
</dbReference>
<dbReference type="GO" id="GO:0000976">
    <property type="term" value="F:transcription cis-regulatory region binding"/>
    <property type="evidence" value="ECO:0007669"/>
    <property type="project" value="TreeGrafter"/>
</dbReference>
<dbReference type="AlphaFoldDB" id="A0A5N0V4Y9"/>
<dbReference type="GO" id="GO:0003700">
    <property type="term" value="F:DNA-binding transcription factor activity"/>
    <property type="evidence" value="ECO:0007669"/>
    <property type="project" value="TreeGrafter"/>
</dbReference>
<evidence type="ECO:0000313" key="7">
    <source>
        <dbReference type="EMBL" id="KAA9160190.1"/>
    </source>
</evidence>
<dbReference type="Gene3D" id="1.10.357.10">
    <property type="entry name" value="Tetracycline Repressor, domain 2"/>
    <property type="match status" value="1"/>
</dbReference>
<dbReference type="SUPFAM" id="SSF48498">
    <property type="entry name" value="Tetracyclin repressor-like, C-terminal domain"/>
    <property type="match status" value="1"/>
</dbReference>
<comment type="caution">
    <text evidence="7">The sequence shown here is derived from an EMBL/GenBank/DDBJ whole genome shotgun (WGS) entry which is preliminary data.</text>
</comment>
<gene>
    <name evidence="7" type="ORF">FPZ12_017715</name>
</gene>
<organism evidence="7 8">
    <name type="scientific">Amycolatopsis acidicola</name>
    <dbReference type="NCBI Taxonomy" id="2596893"/>
    <lineage>
        <taxon>Bacteria</taxon>
        <taxon>Bacillati</taxon>
        <taxon>Actinomycetota</taxon>
        <taxon>Actinomycetes</taxon>
        <taxon>Pseudonocardiales</taxon>
        <taxon>Pseudonocardiaceae</taxon>
        <taxon>Amycolatopsis</taxon>
    </lineage>
</organism>
<accession>A0A5N0V4Y9</accession>
<dbReference type="PANTHER" id="PTHR30055:SF234">
    <property type="entry name" value="HTH-TYPE TRANSCRIPTIONAL REGULATOR BETI"/>
    <property type="match status" value="1"/>
</dbReference>
<evidence type="ECO:0000259" key="6">
    <source>
        <dbReference type="PROSITE" id="PS50977"/>
    </source>
</evidence>
<keyword evidence="2" id="KW-0805">Transcription regulation</keyword>
<dbReference type="InterPro" id="IPR036271">
    <property type="entry name" value="Tet_transcr_reg_TetR-rel_C_sf"/>
</dbReference>
<evidence type="ECO:0000256" key="4">
    <source>
        <dbReference type="ARBA" id="ARBA00023163"/>
    </source>
</evidence>
<keyword evidence="4" id="KW-0804">Transcription</keyword>
<dbReference type="Pfam" id="PF13977">
    <property type="entry name" value="TetR_C_6"/>
    <property type="match status" value="1"/>
</dbReference>
<dbReference type="InterPro" id="IPR001647">
    <property type="entry name" value="HTH_TetR"/>
</dbReference>
<dbReference type="Pfam" id="PF00440">
    <property type="entry name" value="TetR_N"/>
    <property type="match status" value="1"/>
</dbReference>
<dbReference type="Proteomes" id="UP000319769">
    <property type="component" value="Unassembled WGS sequence"/>
</dbReference>
<keyword evidence="3 5" id="KW-0238">DNA-binding</keyword>
<protein>
    <submittedName>
        <fullName evidence="7">Helix-turn-helix transcriptional regulator</fullName>
    </submittedName>
</protein>
<feature type="domain" description="HTH tetR-type" evidence="6">
    <location>
        <begin position="17"/>
        <end position="77"/>
    </location>
</feature>
<name>A0A5N0V4Y9_9PSEU</name>
<dbReference type="InterPro" id="IPR050109">
    <property type="entry name" value="HTH-type_TetR-like_transc_reg"/>
</dbReference>
<dbReference type="PROSITE" id="PS50977">
    <property type="entry name" value="HTH_TETR_2"/>
    <property type="match status" value="1"/>
</dbReference>
<dbReference type="PANTHER" id="PTHR30055">
    <property type="entry name" value="HTH-TYPE TRANSCRIPTIONAL REGULATOR RUTR"/>
    <property type="match status" value="1"/>
</dbReference>
<keyword evidence="8" id="KW-1185">Reference proteome</keyword>
<evidence type="ECO:0000313" key="8">
    <source>
        <dbReference type="Proteomes" id="UP000319769"/>
    </source>
</evidence>
<dbReference type="InterPro" id="IPR009057">
    <property type="entry name" value="Homeodomain-like_sf"/>
</dbReference>
<sequence length="206" mass="22637">MSAAPREPGPVPRVRRAEVRRRLLEAAAKVFAERGYQAARLDEIAYAAGFTKGAVYSNFAGKQALLAELIEEHVRTQFAVGTVEIRNKRRPDRVLEDVAEVFARGIVEQDTWSRLLVEIAQQAGHDPAVREVYAEVRQGLREELAAGIAKACDRLGLELTVPPEQLALTLQSLRLGLSLEHGVDPDRVDKAAVVAVFTATLHGVIR</sequence>
<dbReference type="OrthoDB" id="7252896at2"/>
<proteinExistence type="predicted"/>
<dbReference type="RefSeq" id="WP_144748533.1">
    <property type="nucleotide sequence ID" value="NZ_VMNW02000023.1"/>
</dbReference>
<evidence type="ECO:0000256" key="1">
    <source>
        <dbReference type="ARBA" id="ARBA00022491"/>
    </source>
</evidence>
<evidence type="ECO:0000256" key="5">
    <source>
        <dbReference type="PROSITE-ProRule" id="PRU00335"/>
    </source>
</evidence>
<dbReference type="InterPro" id="IPR039538">
    <property type="entry name" value="BetI_C"/>
</dbReference>
<feature type="DNA-binding region" description="H-T-H motif" evidence="5">
    <location>
        <begin position="40"/>
        <end position="59"/>
    </location>
</feature>
<dbReference type="SUPFAM" id="SSF46689">
    <property type="entry name" value="Homeodomain-like"/>
    <property type="match status" value="1"/>
</dbReference>
<reference evidence="7" key="1">
    <citation type="submission" date="2019-09" db="EMBL/GenBank/DDBJ databases">
        <authorList>
            <person name="Teo W.F.A."/>
            <person name="Duangmal K."/>
        </authorList>
    </citation>
    <scope>NUCLEOTIDE SEQUENCE [LARGE SCALE GENOMIC DNA]</scope>
    <source>
        <strain evidence="7">K81G1</strain>
    </source>
</reference>
<evidence type="ECO:0000256" key="2">
    <source>
        <dbReference type="ARBA" id="ARBA00023015"/>
    </source>
</evidence>